<keyword evidence="3 6" id="KW-0378">Hydrolase</keyword>
<evidence type="ECO:0000259" key="5">
    <source>
        <dbReference type="PROSITE" id="PS51462"/>
    </source>
</evidence>
<dbReference type="InterPro" id="IPR047198">
    <property type="entry name" value="DDP-like_NUDIX"/>
</dbReference>
<dbReference type="RefSeq" id="WP_249056867.1">
    <property type="nucleotide sequence ID" value="NZ_JALZWP010000003.1"/>
</dbReference>
<evidence type="ECO:0000256" key="4">
    <source>
        <dbReference type="ARBA" id="ARBA00022842"/>
    </source>
</evidence>
<dbReference type="CDD" id="cd04666">
    <property type="entry name" value="NUDIX_DIPP2_like_Nudt4"/>
    <property type="match status" value="1"/>
</dbReference>
<dbReference type="Gene3D" id="3.90.79.10">
    <property type="entry name" value="Nucleoside Triphosphate Pyrophosphohydrolase"/>
    <property type="match status" value="1"/>
</dbReference>
<dbReference type="PROSITE" id="PS51462">
    <property type="entry name" value="NUDIX"/>
    <property type="match status" value="1"/>
</dbReference>
<keyword evidence="4" id="KW-0460">Magnesium</keyword>
<evidence type="ECO:0000256" key="1">
    <source>
        <dbReference type="ARBA" id="ARBA00001946"/>
    </source>
</evidence>
<dbReference type="Proteomes" id="UP001202550">
    <property type="component" value="Unassembled WGS sequence"/>
</dbReference>
<dbReference type="InterPro" id="IPR000086">
    <property type="entry name" value="NUDIX_hydrolase_dom"/>
</dbReference>
<keyword evidence="2" id="KW-0479">Metal-binding</keyword>
<dbReference type="EMBL" id="JALZWP010000003">
    <property type="protein sequence ID" value="MCL1628013.1"/>
    <property type="molecule type" value="Genomic_DNA"/>
</dbReference>
<evidence type="ECO:0000313" key="7">
    <source>
        <dbReference type="Proteomes" id="UP001202550"/>
    </source>
</evidence>
<organism evidence="6 7">
    <name type="scientific">Roseinatronobacter domitianus</name>
    <dbReference type="NCBI Taxonomy" id="2940293"/>
    <lineage>
        <taxon>Bacteria</taxon>
        <taxon>Pseudomonadati</taxon>
        <taxon>Pseudomonadota</taxon>
        <taxon>Alphaproteobacteria</taxon>
        <taxon>Rhodobacterales</taxon>
        <taxon>Paracoccaceae</taxon>
        <taxon>Roseinatronobacter</taxon>
    </lineage>
</organism>
<name>A0ABT0M092_9RHOB</name>
<reference evidence="6 7" key="1">
    <citation type="submission" date="2022-05" db="EMBL/GenBank/DDBJ databases">
        <title>Seasonal and diel survey of microbial diversity of the Tyrrhenian coast.</title>
        <authorList>
            <person name="Gattoni G."/>
            <person name="Corral P."/>
        </authorList>
    </citation>
    <scope>NUCLEOTIDE SEQUENCE [LARGE SCALE GENOMIC DNA]</scope>
    <source>
        <strain evidence="6 7">V10</strain>
    </source>
</reference>
<sequence>MNTASRPIDILNNALEFVRPAFVQVAALCLRNGARGTEVLLIQTLTRKLWMIPKGWPMDGMTLAEAAAQEAWEEAGVRGRITTDPVGAFTYTKIKSSGLPVQCRAQVFRLDVTETSDTFPEANKRTRQWASPQKAASAVQNPHLARLLASL</sequence>
<accession>A0ABT0M092</accession>
<comment type="caution">
    <text evidence="6">The sequence shown here is derived from an EMBL/GenBank/DDBJ whole genome shotgun (WGS) entry which is preliminary data.</text>
</comment>
<dbReference type="PANTHER" id="PTHR12629:SF0">
    <property type="entry name" value="DIPHOSPHOINOSITOL-POLYPHOSPHATE DIPHOSPHATASE"/>
    <property type="match status" value="1"/>
</dbReference>
<dbReference type="InterPro" id="IPR015797">
    <property type="entry name" value="NUDIX_hydrolase-like_dom_sf"/>
</dbReference>
<dbReference type="PANTHER" id="PTHR12629">
    <property type="entry name" value="DIPHOSPHOINOSITOL POLYPHOSPHATE PHOSPHOHYDROLASE"/>
    <property type="match status" value="1"/>
</dbReference>
<evidence type="ECO:0000256" key="2">
    <source>
        <dbReference type="ARBA" id="ARBA00022723"/>
    </source>
</evidence>
<dbReference type="Pfam" id="PF00293">
    <property type="entry name" value="NUDIX"/>
    <property type="match status" value="1"/>
</dbReference>
<gene>
    <name evidence="6" type="ORF">M3N55_04660</name>
</gene>
<dbReference type="SUPFAM" id="SSF55811">
    <property type="entry name" value="Nudix"/>
    <property type="match status" value="1"/>
</dbReference>
<feature type="domain" description="Nudix hydrolase" evidence="5">
    <location>
        <begin position="21"/>
        <end position="151"/>
    </location>
</feature>
<evidence type="ECO:0000256" key="3">
    <source>
        <dbReference type="ARBA" id="ARBA00022801"/>
    </source>
</evidence>
<dbReference type="GO" id="GO:0016787">
    <property type="term" value="F:hydrolase activity"/>
    <property type="evidence" value="ECO:0007669"/>
    <property type="project" value="UniProtKB-KW"/>
</dbReference>
<evidence type="ECO:0000313" key="6">
    <source>
        <dbReference type="EMBL" id="MCL1628013.1"/>
    </source>
</evidence>
<keyword evidence="7" id="KW-1185">Reference proteome</keyword>
<proteinExistence type="predicted"/>
<protein>
    <submittedName>
        <fullName evidence="6">NUDIX hydrolase</fullName>
    </submittedName>
</protein>
<comment type="cofactor">
    <cofactor evidence="1">
        <name>Mg(2+)</name>
        <dbReference type="ChEBI" id="CHEBI:18420"/>
    </cofactor>
</comment>